<dbReference type="OrthoDB" id="57016at2759"/>
<dbReference type="KEGG" id="fcy:FRACYDRAFT_242130"/>
<keyword evidence="2" id="KW-1185">Reference proteome</keyword>
<dbReference type="EMBL" id="KV784361">
    <property type="protein sequence ID" value="OEU13779.1"/>
    <property type="molecule type" value="Genomic_DNA"/>
</dbReference>
<evidence type="ECO:0000313" key="1">
    <source>
        <dbReference type="EMBL" id="OEU13779.1"/>
    </source>
</evidence>
<dbReference type="InParanoid" id="A0A1E7F6M6"/>
<dbReference type="InterPro" id="IPR016024">
    <property type="entry name" value="ARM-type_fold"/>
</dbReference>
<organism evidence="1 2">
    <name type="scientific">Fragilariopsis cylindrus CCMP1102</name>
    <dbReference type="NCBI Taxonomy" id="635003"/>
    <lineage>
        <taxon>Eukaryota</taxon>
        <taxon>Sar</taxon>
        <taxon>Stramenopiles</taxon>
        <taxon>Ochrophyta</taxon>
        <taxon>Bacillariophyta</taxon>
        <taxon>Bacillariophyceae</taxon>
        <taxon>Bacillariophycidae</taxon>
        <taxon>Bacillariales</taxon>
        <taxon>Bacillariaceae</taxon>
        <taxon>Fragilariopsis</taxon>
    </lineage>
</organism>
<accession>A0A1E7F6M6</accession>
<name>A0A1E7F6M6_9STRA</name>
<proteinExistence type="predicted"/>
<dbReference type="Proteomes" id="UP000095751">
    <property type="component" value="Unassembled WGS sequence"/>
</dbReference>
<sequence length="626" mass="71500">MEPICSIIMSSFVERPSKRPKNNIADKSTSILNECQSASLLPLVQKFSQTQLTDIDDFLEITAKIRTHHYVLEYDNSHNNQGVTQYSDNKVHDNRLAIYKLHRTLILYLGFLLGSLRKTSDDRGKRHEVFSSLMFCLRDLYVNNHVNLSRSADSGDEFEEVFVLIPKILEKISSDTLDTKYVSETNSRACYEIMKSWLNAPALLKKFFTNSTIMTLENFLFSLLQLTGKSSTSIGNGNIEQITHEFLEPLRSICDHNSEFEKLLDVAMLALQSLPVSSVDYLSHRHKIFYWRCVSKFTSPRSEIADSAVDAMISYSSEITDNFLSKQVMTCIGKFIQEVNTKTHMRVMQFIGEIFLKKNRCVDSGDVYINKNIVDENLIEILECFNLCMNRVDAADHFLRIDEWETIFDILVCIAMDHQDTDNAENAAIIIIPILKSLVLSDQSSSQLVSKSIEVLSVFVSSQRSRIVEQTINLLFVYSRNSKTIKLLASTDMSPDLIYALALVAPRNLIDEERKIKLAHIFSLLINEMKDIHFLARRKPILAFLVCLANGSYCEIKSRGQEISVCMLMTMARNSCNRRMLAKEPGLISSLIRYTRTTTESVDVPLERNVSRKEMKELIFLLAKAL</sequence>
<dbReference type="AlphaFoldDB" id="A0A1E7F6M6"/>
<evidence type="ECO:0000313" key="2">
    <source>
        <dbReference type="Proteomes" id="UP000095751"/>
    </source>
</evidence>
<reference evidence="1 2" key="1">
    <citation type="submission" date="2016-09" db="EMBL/GenBank/DDBJ databases">
        <title>Extensive genetic diversity and differential bi-allelic expression allows diatom success in the polar Southern Ocean.</title>
        <authorList>
            <consortium name="DOE Joint Genome Institute"/>
            <person name="Mock T."/>
            <person name="Otillar R.P."/>
            <person name="Strauss J."/>
            <person name="Dupont C."/>
            <person name="Frickenhaus S."/>
            <person name="Maumus F."/>
            <person name="Mcmullan M."/>
            <person name="Sanges R."/>
            <person name="Schmutz J."/>
            <person name="Toseland A."/>
            <person name="Valas R."/>
            <person name="Veluchamy A."/>
            <person name="Ward B.J."/>
            <person name="Allen A."/>
            <person name="Barry K."/>
            <person name="Falciatore A."/>
            <person name="Ferrante M."/>
            <person name="Fortunato A.E."/>
            <person name="Gloeckner G."/>
            <person name="Gruber A."/>
            <person name="Hipkin R."/>
            <person name="Janech M."/>
            <person name="Kroth P."/>
            <person name="Leese F."/>
            <person name="Lindquist E."/>
            <person name="Lyon B.R."/>
            <person name="Martin J."/>
            <person name="Mayer C."/>
            <person name="Parker M."/>
            <person name="Quesneville H."/>
            <person name="Raymond J."/>
            <person name="Uhlig C."/>
            <person name="Valentin K.U."/>
            <person name="Worden A.Z."/>
            <person name="Armbrust E.V."/>
            <person name="Bowler C."/>
            <person name="Green B."/>
            <person name="Moulton V."/>
            <person name="Van Oosterhout C."/>
            <person name="Grigoriev I."/>
        </authorList>
    </citation>
    <scope>NUCLEOTIDE SEQUENCE [LARGE SCALE GENOMIC DNA]</scope>
    <source>
        <strain evidence="1 2">CCMP1102</strain>
    </source>
</reference>
<dbReference type="SUPFAM" id="SSF48371">
    <property type="entry name" value="ARM repeat"/>
    <property type="match status" value="1"/>
</dbReference>
<gene>
    <name evidence="1" type="ORF">FRACYDRAFT_242130</name>
</gene>
<protein>
    <submittedName>
        <fullName evidence="1">Uncharacterized protein</fullName>
    </submittedName>
</protein>